<sequence>MSAIFGEDFPIKLRESFHIPTTIGSIYCLAWGNKPILITITDVNTESAKEVLMDTALKMSLLTTVCALAIIMAFSFTAVLN</sequence>
<dbReference type="EMBL" id="CP025084">
    <property type="protein sequence ID" value="AUH04830.1"/>
    <property type="molecule type" value="Genomic_DNA"/>
</dbReference>
<evidence type="ECO:0000313" key="4">
    <source>
        <dbReference type="Proteomes" id="UP000017700"/>
    </source>
</evidence>
<reference evidence="3" key="4">
    <citation type="submission" date="2017-11" db="EMBL/GenBank/DDBJ databases">
        <title>Complete genome sequence of Serratia sp. ATCC 39006.</title>
        <authorList>
            <person name="Hampton H.G."/>
            <person name="Jackson S.A."/>
            <person name="Jauregui R."/>
            <person name="Poulter G.T.M."/>
            <person name="Salmond G.P.C."/>
            <person name="Fineran P.C."/>
        </authorList>
    </citation>
    <scope>NUCLEOTIDE SEQUENCE</scope>
    <source>
        <strain evidence="3">ATCC 39006</strain>
    </source>
</reference>
<name>A0A2I5TJV0_SERS3</name>
<keyword evidence="1" id="KW-0472">Membrane</keyword>
<evidence type="ECO:0000313" key="2">
    <source>
        <dbReference type="EMBL" id="AUH00510.1"/>
    </source>
</evidence>
<keyword evidence="1" id="KW-0812">Transmembrane</keyword>
<dbReference type="EMBL" id="CP025085">
    <property type="protein sequence ID" value="AUH00510.1"/>
    <property type="molecule type" value="Genomic_DNA"/>
</dbReference>
<keyword evidence="4" id="KW-1185">Reference proteome</keyword>
<dbReference type="Proteomes" id="UP000233778">
    <property type="component" value="Chromosome"/>
</dbReference>
<gene>
    <name evidence="2" type="ORF">CWC46_12235</name>
    <name evidence="3" type="ORF">Ser39006_012240</name>
</gene>
<accession>A0A2I5TJV0</accession>
<dbReference type="Proteomes" id="UP000017700">
    <property type="component" value="Chromosome"/>
</dbReference>
<evidence type="ECO:0000256" key="1">
    <source>
        <dbReference type="SAM" id="Phobius"/>
    </source>
</evidence>
<evidence type="ECO:0000313" key="5">
    <source>
        <dbReference type="Proteomes" id="UP000233778"/>
    </source>
</evidence>
<reference evidence="2 5" key="3">
    <citation type="submission" date="2017-11" db="EMBL/GenBank/DDBJ databases">
        <title>Complete genome sequence of Serratia sp. ATCC 39006 LacA.</title>
        <authorList>
            <person name="Hampton H.G."/>
            <person name="Jackson S.A."/>
            <person name="Jauregui R."/>
            <person name="Poulter G.T.M."/>
            <person name="Salmond G.P.C."/>
            <person name="Fineran P.C."/>
        </authorList>
    </citation>
    <scope>NUCLEOTIDE SEQUENCE [LARGE SCALE GENOMIC DNA]</scope>
    <source>
        <strain evidence="2 5">ATCC 39006</strain>
    </source>
</reference>
<protein>
    <submittedName>
        <fullName evidence="3">Uncharacterized protein</fullName>
    </submittedName>
</protein>
<dbReference type="KEGG" id="sera:Ser39006_012240"/>
<keyword evidence="1" id="KW-1133">Transmembrane helix</keyword>
<dbReference type="NCBIfam" id="NF033411">
    <property type="entry name" value="small_mem_YnhF"/>
    <property type="match status" value="1"/>
</dbReference>
<reference evidence="3" key="2">
    <citation type="submission" date="2013-09" db="EMBL/GenBank/DDBJ databases">
        <authorList>
            <person name="Wang G."/>
            <person name="Yang Y."/>
            <person name="Su Y."/>
        </authorList>
    </citation>
    <scope>NUCLEOTIDE SEQUENCE</scope>
    <source>
        <strain evidence="3">ATCC 39006</strain>
    </source>
</reference>
<dbReference type="InterPro" id="IPR047743">
    <property type="entry name" value="YnhF-like"/>
</dbReference>
<dbReference type="KEGG" id="serq:CWC46_12235"/>
<dbReference type="AlphaFoldDB" id="A0A2I5TJV0"/>
<proteinExistence type="predicted"/>
<reference evidence="3 4" key="1">
    <citation type="journal article" date="2013" name="Genome Announc.">
        <title>Draft genome sequence of Serratia sp. strain ATCC 39006, a model bacterium for analysis of the biosynthesis and regulation of prodigiosin, a carbapenem, and gas vesicles.</title>
        <authorList>
            <person name="Fineran P.C."/>
            <person name="Iglesias Cans M.C."/>
            <person name="Ramsay J.P."/>
            <person name="Wilf N.M."/>
            <person name="Cossyleon D."/>
            <person name="McNeil M.B."/>
            <person name="Williamson N.R."/>
            <person name="Monson R.E."/>
            <person name="Becher S.A."/>
            <person name="Stanton J.A."/>
            <person name="Brugger K."/>
            <person name="Brown S.D."/>
            <person name="Salmond G.P."/>
        </authorList>
    </citation>
    <scope>NUCLEOTIDE SEQUENCE [LARGE SCALE GENOMIC DNA]</scope>
    <source>
        <strain evidence="3">ATCC 39006</strain>
        <strain evidence="4">ATCC 39006 / SC 11482</strain>
    </source>
</reference>
<evidence type="ECO:0000313" key="3">
    <source>
        <dbReference type="EMBL" id="AUH04830.1"/>
    </source>
</evidence>
<organism evidence="3 4">
    <name type="scientific">Serratia sp. (strain ATCC 39006)</name>
    <name type="common">Prodigiosinella confusarubida</name>
    <dbReference type="NCBI Taxonomy" id="104623"/>
    <lineage>
        <taxon>Bacteria</taxon>
        <taxon>Pseudomonadati</taxon>
        <taxon>Pseudomonadota</taxon>
        <taxon>Gammaproteobacteria</taxon>
        <taxon>Enterobacterales</taxon>
        <taxon>Pectobacteriaceae</taxon>
        <taxon>Prodigiosinella</taxon>
    </lineage>
</organism>
<feature type="transmembrane region" description="Helical" evidence="1">
    <location>
        <begin position="59"/>
        <end position="80"/>
    </location>
</feature>